<dbReference type="OrthoDB" id="1737504at2759"/>
<feature type="compositionally biased region" description="Basic and acidic residues" evidence="1">
    <location>
        <begin position="154"/>
        <end position="165"/>
    </location>
</feature>
<sequence length="165" mass="18488">MPMSITKVANPFTSDPKFRTIRRRNSPEANRKSPQENGLEPYGTDSRGGCLEGETLRAFIAHFNKLVLEIKDLKPDVVVEALKSFIMDKKLIYSITKMPPRNLIDMLHMCERNAAANDVVDMATEREKGAKASNKTRSDQPDKSIKTGVKNKKPKSEKETIGKIG</sequence>
<evidence type="ECO:0000313" key="3">
    <source>
        <dbReference type="Proteomes" id="UP001141806"/>
    </source>
</evidence>
<dbReference type="AlphaFoldDB" id="A0A9Q0K5E7"/>
<name>A0A9Q0K5E7_9MAGN</name>
<gene>
    <name evidence="2" type="ORF">NE237_023451</name>
</gene>
<protein>
    <submittedName>
        <fullName evidence="2">Uncharacterized protein</fullName>
    </submittedName>
</protein>
<evidence type="ECO:0000313" key="2">
    <source>
        <dbReference type="EMBL" id="KAJ4963512.1"/>
    </source>
</evidence>
<feature type="region of interest" description="Disordered" evidence="1">
    <location>
        <begin position="1"/>
        <end position="46"/>
    </location>
</feature>
<organism evidence="2 3">
    <name type="scientific">Protea cynaroides</name>
    <dbReference type="NCBI Taxonomy" id="273540"/>
    <lineage>
        <taxon>Eukaryota</taxon>
        <taxon>Viridiplantae</taxon>
        <taxon>Streptophyta</taxon>
        <taxon>Embryophyta</taxon>
        <taxon>Tracheophyta</taxon>
        <taxon>Spermatophyta</taxon>
        <taxon>Magnoliopsida</taxon>
        <taxon>Proteales</taxon>
        <taxon>Proteaceae</taxon>
        <taxon>Protea</taxon>
    </lineage>
</organism>
<feature type="compositionally biased region" description="Basic and acidic residues" evidence="1">
    <location>
        <begin position="125"/>
        <end position="145"/>
    </location>
</feature>
<feature type="compositionally biased region" description="Basic and acidic residues" evidence="1">
    <location>
        <begin position="25"/>
        <end position="34"/>
    </location>
</feature>
<evidence type="ECO:0000256" key="1">
    <source>
        <dbReference type="SAM" id="MobiDB-lite"/>
    </source>
</evidence>
<keyword evidence="3" id="KW-1185">Reference proteome</keyword>
<comment type="caution">
    <text evidence="2">The sequence shown here is derived from an EMBL/GenBank/DDBJ whole genome shotgun (WGS) entry which is preliminary data.</text>
</comment>
<dbReference type="EMBL" id="JAMYWD010000008">
    <property type="protein sequence ID" value="KAJ4963512.1"/>
    <property type="molecule type" value="Genomic_DNA"/>
</dbReference>
<accession>A0A9Q0K5E7</accession>
<proteinExistence type="predicted"/>
<dbReference type="Proteomes" id="UP001141806">
    <property type="component" value="Unassembled WGS sequence"/>
</dbReference>
<feature type="region of interest" description="Disordered" evidence="1">
    <location>
        <begin position="125"/>
        <end position="165"/>
    </location>
</feature>
<reference evidence="2" key="1">
    <citation type="journal article" date="2023" name="Plant J.">
        <title>The genome of the king protea, Protea cynaroides.</title>
        <authorList>
            <person name="Chang J."/>
            <person name="Duong T.A."/>
            <person name="Schoeman C."/>
            <person name="Ma X."/>
            <person name="Roodt D."/>
            <person name="Barker N."/>
            <person name="Li Z."/>
            <person name="Van de Peer Y."/>
            <person name="Mizrachi E."/>
        </authorList>
    </citation>
    <scope>NUCLEOTIDE SEQUENCE</scope>
    <source>
        <tissue evidence="2">Young leaves</tissue>
    </source>
</reference>